<dbReference type="AlphaFoldDB" id="H0I1Q1"/>
<dbReference type="Pfam" id="PF11089">
    <property type="entry name" value="SyrA"/>
    <property type="match status" value="1"/>
</dbReference>
<evidence type="ECO:0000313" key="3">
    <source>
        <dbReference type="EMBL" id="EHK53115.1"/>
    </source>
</evidence>
<dbReference type="InterPro" id="IPR024239">
    <property type="entry name" value="SyrA"/>
</dbReference>
<keyword evidence="2" id="KW-1133">Transmembrane helix</keyword>
<name>H0I1Q1_9HYPH</name>
<gene>
    <name evidence="3" type="ORF">MAXJ12_31944</name>
</gene>
<feature type="compositionally biased region" description="Basic and acidic residues" evidence="1">
    <location>
        <begin position="64"/>
        <end position="77"/>
    </location>
</feature>
<dbReference type="EMBL" id="AHAM01000286">
    <property type="protein sequence ID" value="EHK53115.1"/>
    <property type="molecule type" value="Genomic_DNA"/>
</dbReference>
<organism evidence="3 4">
    <name type="scientific">Mesorhizobium alhagi CCNWXJ12-2</name>
    <dbReference type="NCBI Taxonomy" id="1107882"/>
    <lineage>
        <taxon>Bacteria</taxon>
        <taxon>Pseudomonadati</taxon>
        <taxon>Pseudomonadota</taxon>
        <taxon>Alphaproteobacteria</taxon>
        <taxon>Hyphomicrobiales</taxon>
        <taxon>Phyllobacteriaceae</taxon>
        <taxon>Allomesorhizobium</taxon>
    </lineage>
</organism>
<sequence length="98" mass="11146">MSFLLFLRGLVGMLLVFAITTYVVTQSLWTTFIQTVICAVLAQIGYFAAVLFLVWRSADTRKIEDSSAKNERARLADQRPAGRKGQPVDRRRPAFRRP</sequence>
<keyword evidence="2" id="KW-0812">Transmembrane</keyword>
<evidence type="ECO:0000313" key="4">
    <source>
        <dbReference type="Proteomes" id="UP000003250"/>
    </source>
</evidence>
<feature type="region of interest" description="Disordered" evidence="1">
    <location>
        <begin position="64"/>
        <end position="98"/>
    </location>
</feature>
<feature type="transmembrane region" description="Helical" evidence="2">
    <location>
        <begin position="28"/>
        <end position="55"/>
    </location>
</feature>
<accession>H0I1Q1</accession>
<keyword evidence="2" id="KW-0472">Membrane</keyword>
<dbReference type="Proteomes" id="UP000003250">
    <property type="component" value="Unassembled WGS sequence"/>
</dbReference>
<reference evidence="3 4" key="1">
    <citation type="journal article" date="2012" name="J. Bacteriol.">
        <title>Draft Genome Sequence of Mesorhizobium alhagi CCNWXJ12-2T, a Novel Salt-Resistant Species Isolated from the Desert of Northwestern China.</title>
        <authorList>
            <person name="Zhou M."/>
            <person name="Chen W."/>
            <person name="Chen H."/>
            <person name="Wei G."/>
        </authorList>
    </citation>
    <scope>NUCLEOTIDE SEQUENCE [LARGE SCALE GENOMIC DNA]</scope>
    <source>
        <strain evidence="3 4">CCNWXJ12-2</strain>
    </source>
</reference>
<proteinExistence type="predicted"/>
<evidence type="ECO:0000256" key="2">
    <source>
        <dbReference type="SAM" id="Phobius"/>
    </source>
</evidence>
<keyword evidence="4" id="KW-1185">Reference proteome</keyword>
<protein>
    <submittedName>
        <fullName evidence="3">Exopolysaccharide production repressor protein ExoX</fullName>
    </submittedName>
</protein>
<dbReference type="OrthoDB" id="9802759at2"/>
<dbReference type="PATRIC" id="fig|1107882.3.peg.6180"/>
<evidence type="ECO:0000256" key="1">
    <source>
        <dbReference type="SAM" id="MobiDB-lite"/>
    </source>
</evidence>